<protein>
    <submittedName>
        <fullName evidence="1">Uncharacterized protein</fullName>
    </submittedName>
</protein>
<sequence length="112" mass="12330">MYPVAEVSQSCSPSWAAIVLVESPLLLAPVVTDPRRSCPSCSLLRLVHHPTPPQFALFLLLRSPAVDHQFAQLPSPSLPLQTDQKQFDQQQQPSRSVLLSLPCSVDSEVTEE</sequence>
<accession>A0AAN7GD53</accession>
<gene>
    <name evidence="1" type="ORF">SAY87_001127</name>
</gene>
<dbReference type="EMBL" id="JAXIOK010000023">
    <property type="protein sequence ID" value="KAK4743126.1"/>
    <property type="molecule type" value="Genomic_DNA"/>
</dbReference>
<dbReference type="Proteomes" id="UP001345219">
    <property type="component" value="Chromosome 1"/>
</dbReference>
<name>A0AAN7GD53_9MYRT</name>
<organism evidence="1 2">
    <name type="scientific">Trapa incisa</name>
    <dbReference type="NCBI Taxonomy" id="236973"/>
    <lineage>
        <taxon>Eukaryota</taxon>
        <taxon>Viridiplantae</taxon>
        <taxon>Streptophyta</taxon>
        <taxon>Embryophyta</taxon>
        <taxon>Tracheophyta</taxon>
        <taxon>Spermatophyta</taxon>
        <taxon>Magnoliopsida</taxon>
        <taxon>eudicotyledons</taxon>
        <taxon>Gunneridae</taxon>
        <taxon>Pentapetalae</taxon>
        <taxon>rosids</taxon>
        <taxon>malvids</taxon>
        <taxon>Myrtales</taxon>
        <taxon>Lythraceae</taxon>
        <taxon>Trapa</taxon>
    </lineage>
</organism>
<dbReference type="AlphaFoldDB" id="A0AAN7GD53"/>
<evidence type="ECO:0000313" key="1">
    <source>
        <dbReference type="EMBL" id="KAK4743126.1"/>
    </source>
</evidence>
<evidence type="ECO:0000313" key="2">
    <source>
        <dbReference type="Proteomes" id="UP001345219"/>
    </source>
</evidence>
<keyword evidence="2" id="KW-1185">Reference proteome</keyword>
<proteinExistence type="predicted"/>
<reference evidence="1 2" key="1">
    <citation type="journal article" date="2023" name="Hortic Res">
        <title>Pangenome of water caltrop reveals structural variations and asymmetric subgenome divergence after allopolyploidization.</title>
        <authorList>
            <person name="Zhang X."/>
            <person name="Chen Y."/>
            <person name="Wang L."/>
            <person name="Yuan Y."/>
            <person name="Fang M."/>
            <person name="Shi L."/>
            <person name="Lu R."/>
            <person name="Comes H.P."/>
            <person name="Ma Y."/>
            <person name="Chen Y."/>
            <person name="Huang G."/>
            <person name="Zhou Y."/>
            <person name="Zheng Z."/>
            <person name="Qiu Y."/>
        </authorList>
    </citation>
    <scope>NUCLEOTIDE SEQUENCE [LARGE SCALE GENOMIC DNA]</scope>
    <source>
        <tissue evidence="1">Roots</tissue>
    </source>
</reference>
<comment type="caution">
    <text evidence="1">The sequence shown here is derived from an EMBL/GenBank/DDBJ whole genome shotgun (WGS) entry which is preliminary data.</text>
</comment>